<organism evidence="1">
    <name type="scientific">viral metagenome</name>
    <dbReference type="NCBI Taxonomy" id="1070528"/>
    <lineage>
        <taxon>unclassified sequences</taxon>
        <taxon>metagenomes</taxon>
        <taxon>organismal metagenomes</taxon>
    </lineage>
</organism>
<sequence length="64" mass="7550">MSEKQNKNLSHVLKQIKENKKYDTVQPIKEDFQSYSTFSEVRKTIPQKSNSLLATIKNFIFKTQ</sequence>
<dbReference type="EMBL" id="MN740347">
    <property type="protein sequence ID" value="QHU01750.1"/>
    <property type="molecule type" value="Genomic_DNA"/>
</dbReference>
<name>A0A6C0JA76_9ZZZZ</name>
<protein>
    <submittedName>
        <fullName evidence="1">Uncharacterized protein</fullName>
    </submittedName>
</protein>
<accession>A0A6C0JA76</accession>
<reference evidence="1" key="1">
    <citation type="journal article" date="2020" name="Nature">
        <title>Giant virus diversity and host interactions through global metagenomics.</title>
        <authorList>
            <person name="Schulz F."/>
            <person name="Roux S."/>
            <person name="Paez-Espino D."/>
            <person name="Jungbluth S."/>
            <person name="Walsh D.A."/>
            <person name="Denef V.J."/>
            <person name="McMahon K.D."/>
            <person name="Konstantinidis K.T."/>
            <person name="Eloe-Fadrosh E.A."/>
            <person name="Kyrpides N.C."/>
            <person name="Woyke T."/>
        </authorList>
    </citation>
    <scope>NUCLEOTIDE SEQUENCE</scope>
    <source>
        <strain evidence="1">GVMAG-M-3300025874-2</strain>
    </source>
</reference>
<proteinExistence type="predicted"/>
<evidence type="ECO:0000313" key="1">
    <source>
        <dbReference type="EMBL" id="QHU01750.1"/>
    </source>
</evidence>
<dbReference type="AlphaFoldDB" id="A0A6C0JA76"/>